<name>A0ABX0ULN4_9BACT</name>
<keyword evidence="2" id="KW-0238">DNA-binding</keyword>
<organism evidence="5 6">
    <name type="scientific">Dyadobacter arcticus</name>
    <dbReference type="NCBI Taxonomy" id="1078754"/>
    <lineage>
        <taxon>Bacteria</taxon>
        <taxon>Pseudomonadati</taxon>
        <taxon>Bacteroidota</taxon>
        <taxon>Cytophagia</taxon>
        <taxon>Cytophagales</taxon>
        <taxon>Spirosomataceae</taxon>
        <taxon>Dyadobacter</taxon>
    </lineage>
</organism>
<keyword evidence="3" id="KW-0804">Transcription</keyword>
<keyword evidence="1" id="KW-0805">Transcription regulation</keyword>
<dbReference type="PROSITE" id="PS01124">
    <property type="entry name" value="HTH_ARAC_FAMILY_2"/>
    <property type="match status" value="1"/>
</dbReference>
<evidence type="ECO:0000259" key="4">
    <source>
        <dbReference type="PROSITE" id="PS01124"/>
    </source>
</evidence>
<gene>
    <name evidence="5" type="ORF">FHS68_002994</name>
</gene>
<reference evidence="5 6" key="1">
    <citation type="submission" date="2020-03" db="EMBL/GenBank/DDBJ databases">
        <title>Genomic Encyclopedia of Type Strains, Phase IV (KMG-IV): sequencing the most valuable type-strain genomes for metagenomic binning, comparative biology and taxonomic classification.</title>
        <authorList>
            <person name="Goeker M."/>
        </authorList>
    </citation>
    <scope>NUCLEOTIDE SEQUENCE [LARGE SCALE GENOMIC DNA]</scope>
    <source>
        <strain evidence="5 6">DSM 102865</strain>
    </source>
</reference>
<dbReference type="InterPro" id="IPR018062">
    <property type="entry name" value="HTH_AraC-typ_CS"/>
</dbReference>
<dbReference type="RefSeq" id="WP_167271355.1">
    <property type="nucleotide sequence ID" value="NZ_JAASQJ010000003.1"/>
</dbReference>
<evidence type="ECO:0000256" key="2">
    <source>
        <dbReference type="ARBA" id="ARBA00023125"/>
    </source>
</evidence>
<dbReference type="PRINTS" id="PR00032">
    <property type="entry name" value="HTHARAC"/>
</dbReference>
<dbReference type="SMART" id="SM00342">
    <property type="entry name" value="HTH_ARAC"/>
    <property type="match status" value="1"/>
</dbReference>
<evidence type="ECO:0000256" key="1">
    <source>
        <dbReference type="ARBA" id="ARBA00023015"/>
    </source>
</evidence>
<dbReference type="Proteomes" id="UP001179181">
    <property type="component" value="Unassembled WGS sequence"/>
</dbReference>
<evidence type="ECO:0000313" key="5">
    <source>
        <dbReference type="EMBL" id="NIJ53812.1"/>
    </source>
</evidence>
<dbReference type="EMBL" id="JAASQJ010000003">
    <property type="protein sequence ID" value="NIJ53812.1"/>
    <property type="molecule type" value="Genomic_DNA"/>
</dbReference>
<evidence type="ECO:0000256" key="3">
    <source>
        <dbReference type="ARBA" id="ARBA00023163"/>
    </source>
</evidence>
<dbReference type="PROSITE" id="PS00041">
    <property type="entry name" value="HTH_ARAC_FAMILY_1"/>
    <property type="match status" value="1"/>
</dbReference>
<keyword evidence="6" id="KW-1185">Reference proteome</keyword>
<dbReference type="InterPro" id="IPR053142">
    <property type="entry name" value="PchR_regulatory_protein"/>
</dbReference>
<dbReference type="PANTHER" id="PTHR47893:SF1">
    <property type="entry name" value="REGULATORY PROTEIN PCHR"/>
    <property type="match status" value="1"/>
</dbReference>
<dbReference type="PANTHER" id="PTHR47893">
    <property type="entry name" value="REGULATORY PROTEIN PCHR"/>
    <property type="match status" value="1"/>
</dbReference>
<proteinExistence type="predicted"/>
<evidence type="ECO:0000313" key="6">
    <source>
        <dbReference type="Proteomes" id="UP001179181"/>
    </source>
</evidence>
<protein>
    <submittedName>
        <fullName evidence="5">AraC-like DNA-binding protein</fullName>
    </submittedName>
</protein>
<feature type="domain" description="HTH araC/xylS-type" evidence="4">
    <location>
        <begin position="228"/>
        <end position="326"/>
    </location>
</feature>
<dbReference type="Gene3D" id="1.10.10.60">
    <property type="entry name" value="Homeodomain-like"/>
    <property type="match status" value="2"/>
</dbReference>
<dbReference type="InterPro" id="IPR018060">
    <property type="entry name" value="HTH_AraC"/>
</dbReference>
<dbReference type="Pfam" id="PF12833">
    <property type="entry name" value="HTH_18"/>
    <property type="match status" value="1"/>
</dbReference>
<dbReference type="InterPro" id="IPR009057">
    <property type="entry name" value="Homeodomain-like_sf"/>
</dbReference>
<sequence length="327" mass="37647">MTFEFTTKPGFNFLTSFSEQFGVPVTGDRLDIPEEMGSGSIRKVDINEHFKLLIHHYTFKEEFVLRRKAPEEITDLITIIFYSSTLPNNQLSNREKSFTCTKINSSSIEVSSNDLNSEIRFPADREIHFTVVGIKAALLAELLSLDEPSQLIRTVTNGSSTFLYHVAMSQDFEKTLRVIADNDKMSALKKMFYKVKVQELFYMLFDKLLKRDYKTECSLNNLDVSRLMVVRDFLLANLSEPPHLRDMAKLAHMSETKLKMLFRQVFGDSIYNYYQTARMNEAATMLKHSRVPVSEVGYQLGFSNLSHFSRLFAKHHGQTPKKFQSVG</sequence>
<dbReference type="SUPFAM" id="SSF46689">
    <property type="entry name" value="Homeodomain-like"/>
    <property type="match status" value="2"/>
</dbReference>
<accession>A0ABX0ULN4</accession>
<dbReference type="InterPro" id="IPR020449">
    <property type="entry name" value="Tscrpt_reg_AraC-type_HTH"/>
</dbReference>
<comment type="caution">
    <text evidence="5">The sequence shown here is derived from an EMBL/GenBank/DDBJ whole genome shotgun (WGS) entry which is preliminary data.</text>
</comment>